<feature type="compositionally biased region" description="Low complexity" evidence="5">
    <location>
        <begin position="37"/>
        <end position="62"/>
    </location>
</feature>
<feature type="transmembrane region" description="Helical" evidence="6">
    <location>
        <begin position="153"/>
        <end position="171"/>
    </location>
</feature>
<gene>
    <name evidence="7" type="ORF">TrCOL_g307</name>
</gene>
<dbReference type="PANTHER" id="PTHR30249:SF0">
    <property type="entry name" value="PLASTIDAL GLYCOLATE_GLYCERATE TRANSLOCATOR 1, CHLOROPLASTIC"/>
    <property type="match status" value="1"/>
</dbReference>
<keyword evidence="8" id="KW-1185">Reference proteome</keyword>
<reference evidence="8" key="1">
    <citation type="journal article" date="2023" name="Commun. Biol.">
        <title>Genome analysis of Parmales, the sister group of diatoms, reveals the evolutionary specialization of diatoms from phago-mixotrophs to photoautotrophs.</title>
        <authorList>
            <person name="Ban H."/>
            <person name="Sato S."/>
            <person name="Yoshikawa S."/>
            <person name="Yamada K."/>
            <person name="Nakamura Y."/>
            <person name="Ichinomiya M."/>
            <person name="Sato N."/>
            <person name="Blanc-Mathieu R."/>
            <person name="Endo H."/>
            <person name="Kuwata A."/>
            <person name="Ogata H."/>
        </authorList>
    </citation>
    <scope>NUCLEOTIDE SEQUENCE [LARGE SCALE GENOMIC DNA]</scope>
</reference>
<feature type="region of interest" description="Disordered" evidence="5">
    <location>
        <begin position="210"/>
        <end position="247"/>
    </location>
</feature>
<feature type="transmembrane region" description="Helical" evidence="6">
    <location>
        <begin position="290"/>
        <end position="307"/>
    </location>
</feature>
<keyword evidence="4 6" id="KW-0472">Membrane</keyword>
<evidence type="ECO:0000313" key="8">
    <source>
        <dbReference type="Proteomes" id="UP001165065"/>
    </source>
</evidence>
<dbReference type="OrthoDB" id="2502820at2759"/>
<protein>
    <submittedName>
        <fullName evidence="7">Uncharacterized protein</fullName>
    </submittedName>
</protein>
<evidence type="ECO:0000313" key="7">
    <source>
        <dbReference type="EMBL" id="GMI46258.1"/>
    </source>
</evidence>
<comment type="caution">
    <text evidence="7">The sequence shown here is derived from an EMBL/GenBank/DDBJ whole genome shotgun (WGS) entry which is preliminary data.</text>
</comment>
<organism evidence="7 8">
    <name type="scientific">Triparma columacea</name>
    <dbReference type="NCBI Taxonomy" id="722753"/>
    <lineage>
        <taxon>Eukaryota</taxon>
        <taxon>Sar</taxon>
        <taxon>Stramenopiles</taxon>
        <taxon>Ochrophyta</taxon>
        <taxon>Bolidophyceae</taxon>
        <taxon>Parmales</taxon>
        <taxon>Triparmaceae</taxon>
        <taxon>Triparma</taxon>
    </lineage>
</organism>
<evidence type="ECO:0000256" key="2">
    <source>
        <dbReference type="ARBA" id="ARBA00022692"/>
    </source>
</evidence>
<evidence type="ECO:0000256" key="4">
    <source>
        <dbReference type="ARBA" id="ARBA00023136"/>
    </source>
</evidence>
<proteinExistence type="predicted"/>
<feature type="transmembrane region" description="Helical" evidence="6">
    <location>
        <begin position="351"/>
        <end position="372"/>
    </location>
</feature>
<dbReference type="AlphaFoldDB" id="A0A9W7LDR5"/>
<sequence>MSPTSSSRSSLYTSLYTSLHTPSYTPVHKSSIVPSSTTKSTQFSTSSSSLFSTSSTTTTSNTPQPPSPFSVCPVTPLLSTFTLILIDLAFKRLFAFLNLTTKFPSALAACLTLLSTFFLVDRFTPQTSKYPVTDGSTSETLFFHYFNPGATLLSKWLALFFVPSLVTLPLIPRPPAADLIKLAVILPIGFLFSLFSTAFLVSSVTKLKGLSKVSPPPPPDVTPNVTQDSEVLELSETPPSPSPPAPPFEKSTLKNLFRVSKVSFVLSYLLTRSFVSFPVPLYLSNFLRATFYLSFTLSSFVYGALLPPKLTSYLHPLITCTALTNLAAVFRGRLVSGLPYKEELMIYTMKNLMPATFGAGDVLLFLLGPAVVSLSISMFQKRDLVSSNFPEVLATAFGSSFLGLLVTSLTSKSLGLKSSLSLSLAPRCITTPLAISVSNMLGGIPSITAGSVVVTGLLGANFGPRLLTIFNITEPTTRGLSIGAASHGLGTAAVKGENDAFPFAAIAMATVGTVTTVMATVGKGIIKRIVS</sequence>
<evidence type="ECO:0000256" key="6">
    <source>
        <dbReference type="SAM" id="Phobius"/>
    </source>
</evidence>
<evidence type="ECO:0000256" key="1">
    <source>
        <dbReference type="ARBA" id="ARBA00004141"/>
    </source>
</evidence>
<feature type="transmembrane region" description="Helical" evidence="6">
    <location>
        <begin position="183"/>
        <end position="204"/>
    </location>
</feature>
<feature type="transmembrane region" description="Helical" evidence="6">
    <location>
        <begin position="392"/>
        <end position="411"/>
    </location>
</feature>
<dbReference type="Pfam" id="PF04172">
    <property type="entry name" value="LrgB"/>
    <property type="match status" value="1"/>
</dbReference>
<keyword evidence="2 6" id="KW-0812">Transmembrane</keyword>
<feature type="transmembrane region" description="Helical" evidence="6">
    <location>
        <begin position="313"/>
        <end position="330"/>
    </location>
</feature>
<accession>A0A9W7LDR5</accession>
<feature type="transmembrane region" description="Helical" evidence="6">
    <location>
        <begin position="102"/>
        <end position="120"/>
    </location>
</feature>
<feature type="transmembrane region" description="Helical" evidence="6">
    <location>
        <begin position="68"/>
        <end position="90"/>
    </location>
</feature>
<feature type="region of interest" description="Disordered" evidence="5">
    <location>
        <begin position="37"/>
        <end position="68"/>
    </location>
</feature>
<dbReference type="InterPro" id="IPR007300">
    <property type="entry name" value="CidB/LrgB"/>
</dbReference>
<dbReference type="PANTHER" id="PTHR30249">
    <property type="entry name" value="PUTATIVE SEROTONIN TRANSPORTER"/>
    <property type="match status" value="1"/>
</dbReference>
<feature type="transmembrane region" description="Helical" evidence="6">
    <location>
        <begin position="500"/>
        <end position="521"/>
    </location>
</feature>
<comment type="subcellular location">
    <subcellularLocation>
        <location evidence="1">Membrane</location>
        <topology evidence="1">Multi-pass membrane protein</topology>
    </subcellularLocation>
</comment>
<dbReference type="GO" id="GO:0016020">
    <property type="term" value="C:membrane"/>
    <property type="evidence" value="ECO:0007669"/>
    <property type="project" value="UniProtKB-SubCell"/>
</dbReference>
<keyword evidence="3 6" id="KW-1133">Transmembrane helix</keyword>
<dbReference type="EMBL" id="BRYA01000290">
    <property type="protein sequence ID" value="GMI46258.1"/>
    <property type="molecule type" value="Genomic_DNA"/>
</dbReference>
<evidence type="ECO:0000256" key="3">
    <source>
        <dbReference type="ARBA" id="ARBA00022989"/>
    </source>
</evidence>
<feature type="compositionally biased region" description="Pro residues" evidence="5">
    <location>
        <begin position="238"/>
        <end position="247"/>
    </location>
</feature>
<evidence type="ECO:0000256" key="5">
    <source>
        <dbReference type="SAM" id="MobiDB-lite"/>
    </source>
</evidence>
<dbReference type="Proteomes" id="UP001165065">
    <property type="component" value="Unassembled WGS sequence"/>
</dbReference>
<name>A0A9W7LDR5_9STRA</name>
<feature type="transmembrane region" description="Helical" evidence="6">
    <location>
        <begin position="432"/>
        <end position="458"/>
    </location>
</feature>